<dbReference type="GO" id="GO:0006629">
    <property type="term" value="P:lipid metabolic process"/>
    <property type="evidence" value="ECO:0007669"/>
    <property type="project" value="InterPro"/>
</dbReference>
<sequence>MLSPGRKCTDYSTFQSLGEKLDRAEGKDKWKRDDDSPLFDSQHLRERTKRYREMMASNSMHQTIMDNPN</sequence>
<accession>A0A812JNT6</accession>
<comment type="caution">
    <text evidence="3">The sequence shown here is derived from an EMBL/GenBank/DDBJ whole genome shotgun (WGS) entry which is preliminary data.</text>
</comment>
<feature type="region of interest" description="Disordered" evidence="1">
    <location>
        <begin position="22"/>
        <end position="43"/>
    </location>
</feature>
<dbReference type="OrthoDB" id="10049244at2759"/>
<reference evidence="3" key="1">
    <citation type="submission" date="2021-02" db="EMBL/GenBank/DDBJ databases">
        <authorList>
            <person name="Dougan E. K."/>
            <person name="Rhodes N."/>
            <person name="Thang M."/>
            <person name="Chan C."/>
        </authorList>
    </citation>
    <scope>NUCLEOTIDE SEQUENCE</scope>
</reference>
<dbReference type="GO" id="GO:0004806">
    <property type="term" value="F:triacylglycerol lipase activity"/>
    <property type="evidence" value="ECO:0007669"/>
    <property type="project" value="InterPro"/>
</dbReference>
<protein>
    <recommendedName>
        <fullName evidence="2">Triacylglycerol lipase N-terminal domain-containing protein</fullName>
    </recommendedName>
</protein>
<proteinExistence type="predicted"/>
<evidence type="ECO:0000313" key="4">
    <source>
        <dbReference type="Proteomes" id="UP000649617"/>
    </source>
</evidence>
<evidence type="ECO:0000313" key="3">
    <source>
        <dbReference type="EMBL" id="CAE7211926.1"/>
    </source>
</evidence>
<dbReference type="InterPro" id="IPR021771">
    <property type="entry name" value="Triacylglycerol_lipase_N"/>
</dbReference>
<keyword evidence="4" id="KW-1185">Reference proteome</keyword>
<dbReference type="EMBL" id="CAJNIZ010002558">
    <property type="protein sequence ID" value="CAE7211926.1"/>
    <property type="molecule type" value="Genomic_DNA"/>
</dbReference>
<feature type="domain" description="Triacylglycerol lipase N-terminal" evidence="2">
    <location>
        <begin position="6"/>
        <end position="63"/>
    </location>
</feature>
<gene>
    <name evidence="3" type="ORF">SPIL2461_LOCUS2356</name>
</gene>
<feature type="compositionally biased region" description="Basic and acidic residues" evidence="1">
    <location>
        <begin position="22"/>
        <end position="35"/>
    </location>
</feature>
<evidence type="ECO:0000256" key="1">
    <source>
        <dbReference type="SAM" id="MobiDB-lite"/>
    </source>
</evidence>
<organism evidence="3 4">
    <name type="scientific">Symbiodinium pilosum</name>
    <name type="common">Dinoflagellate</name>
    <dbReference type="NCBI Taxonomy" id="2952"/>
    <lineage>
        <taxon>Eukaryota</taxon>
        <taxon>Sar</taxon>
        <taxon>Alveolata</taxon>
        <taxon>Dinophyceae</taxon>
        <taxon>Suessiales</taxon>
        <taxon>Symbiodiniaceae</taxon>
        <taxon>Symbiodinium</taxon>
    </lineage>
</organism>
<dbReference type="Proteomes" id="UP000649617">
    <property type="component" value="Unassembled WGS sequence"/>
</dbReference>
<dbReference type="Pfam" id="PF11815">
    <property type="entry name" value="DUF3336"/>
    <property type="match status" value="1"/>
</dbReference>
<dbReference type="AlphaFoldDB" id="A0A812JNT6"/>
<evidence type="ECO:0000259" key="2">
    <source>
        <dbReference type="Pfam" id="PF11815"/>
    </source>
</evidence>
<name>A0A812JNT6_SYMPI</name>